<dbReference type="EMBL" id="JANGCH010000012">
    <property type="protein sequence ID" value="MCQ5122293.1"/>
    <property type="molecule type" value="Genomic_DNA"/>
</dbReference>
<evidence type="ECO:0000256" key="6">
    <source>
        <dbReference type="ARBA" id="ARBA00023136"/>
    </source>
</evidence>
<feature type="transmembrane region" description="Helical" evidence="7">
    <location>
        <begin position="112"/>
        <end position="134"/>
    </location>
</feature>
<sequence>MRMSQLLLMFFEFFKVGLFAVGGGLATIPFLTELAERYHWFTIEMLSSMIAVSESTPGPIGVNMATYVGFHIGGIIGGITTTIGLVAPSVIVICIVAKILKKFKESEVIQSLFYGLRPAVAALIVTAASGIFISSLLHMDSDSQNPFAYINYIAVALFVLCYLINRKYKPHPIFIICLMAVVGIVLQL</sequence>
<organism evidence="8 9">
    <name type="scientific">Massilicoli timonensis</name>
    <dbReference type="NCBI Taxonomy" id="2015901"/>
    <lineage>
        <taxon>Bacteria</taxon>
        <taxon>Bacillati</taxon>
        <taxon>Bacillota</taxon>
        <taxon>Erysipelotrichia</taxon>
        <taxon>Erysipelotrichales</taxon>
        <taxon>Erysipelotrichaceae</taxon>
        <taxon>Massilicoli</taxon>
    </lineage>
</organism>
<keyword evidence="4 7" id="KW-0812">Transmembrane</keyword>
<dbReference type="PANTHER" id="PTHR43663:SF1">
    <property type="entry name" value="CHROMATE TRANSPORTER"/>
    <property type="match status" value="1"/>
</dbReference>
<feature type="transmembrane region" description="Helical" evidence="7">
    <location>
        <begin position="7"/>
        <end position="31"/>
    </location>
</feature>
<proteinExistence type="inferred from homology"/>
<comment type="subcellular location">
    <subcellularLocation>
        <location evidence="1">Cell membrane</location>
        <topology evidence="1">Multi-pass membrane protein</topology>
    </subcellularLocation>
</comment>
<keyword evidence="6 7" id="KW-0472">Membrane</keyword>
<evidence type="ECO:0000256" key="5">
    <source>
        <dbReference type="ARBA" id="ARBA00022989"/>
    </source>
</evidence>
<keyword evidence="9" id="KW-1185">Reference proteome</keyword>
<evidence type="ECO:0000256" key="4">
    <source>
        <dbReference type="ARBA" id="ARBA00022692"/>
    </source>
</evidence>
<evidence type="ECO:0000313" key="9">
    <source>
        <dbReference type="Proteomes" id="UP001524435"/>
    </source>
</evidence>
<dbReference type="InterPro" id="IPR052518">
    <property type="entry name" value="CHR_Transporter"/>
</dbReference>
<feature type="transmembrane region" description="Helical" evidence="7">
    <location>
        <begin position="171"/>
        <end position="187"/>
    </location>
</feature>
<name>A0ABT1SM72_9FIRM</name>
<evidence type="ECO:0000313" key="8">
    <source>
        <dbReference type="EMBL" id="MCQ5122293.1"/>
    </source>
</evidence>
<dbReference type="Proteomes" id="UP001524435">
    <property type="component" value="Unassembled WGS sequence"/>
</dbReference>
<gene>
    <name evidence="8" type="ORF">NE663_08485</name>
</gene>
<dbReference type="InterPro" id="IPR003370">
    <property type="entry name" value="Chromate_transpt"/>
</dbReference>
<evidence type="ECO:0000256" key="1">
    <source>
        <dbReference type="ARBA" id="ARBA00004651"/>
    </source>
</evidence>
<evidence type="ECO:0000256" key="7">
    <source>
        <dbReference type="SAM" id="Phobius"/>
    </source>
</evidence>
<evidence type="ECO:0000256" key="2">
    <source>
        <dbReference type="ARBA" id="ARBA00005262"/>
    </source>
</evidence>
<comment type="similarity">
    <text evidence="2">Belongs to the chromate ion transporter (CHR) (TC 2.A.51) family.</text>
</comment>
<dbReference type="Pfam" id="PF02417">
    <property type="entry name" value="Chromate_transp"/>
    <property type="match status" value="1"/>
</dbReference>
<evidence type="ECO:0000256" key="3">
    <source>
        <dbReference type="ARBA" id="ARBA00022475"/>
    </source>
</evidence>
<comment type="caution">
    <text evidence="8">The sequence shown here is derived from an EMBL/GenBank/DDBJ whole genome shotgun (WGS) entry which is preliminary data.</text>
</comment>
<keyword evidence="3" id="KW-1003">Cell membrane</keyword>
<reference evidence="8 9" key="1">
    <citation type="submission" date="2022-06" db="EMBL/GenBank/DDBJ databases">
        <title>Isolation of gut microbiota from human fecal samples.</title>
        <authorList>
            <person name="Pamer E.G."/>
            <person name="Barat B."/>
            <person name="Waligurski E."/>
            <person name="Medina S."/>
            <person name="Paddock L."/>
            <person name="Mostad J."/>
        </authorList>
    </citation>
    <scope>NUCLEOTIDE SEQUENCE [LARGE SCALE GENOMIC DNA]</scope>
    <source>
        <strain evidence="8 9">DFI.6.1</strain>
    </source>
</reference>
<keyword evidence="5 7" id="KW-1133">Transmembrane helix</keyword>
<feature type="transmembrane region" description="Helical" evidence="7">
    <location>
        <begin position="72"/>
        <end position="100"/>
    </location>
</feature>
<feature type="transmembrane region" description="Helical" evidence="7">
    <location>
        <begin position="146"/>
        <end position="164"/>
    </location>
</feature>
<dbReference type="PANTHER" id="PTHR43663">
    <property type="entry name" value="CHROMATE TRANSPORT PROTEIN-RELATED"/>
    <property type="match status" value="1"/>
</dbReference>
<accession>A0ABT1SM72</accession>
<protein>
    <submittedName>
        <fullName evidence="8">Chromate transporter</fullName>
    </submittedName>
</protein>